<evidence type="ECO:0000313" key="6">
    <source>
        <dbReference type="Ensembl" id="ENSKMAP00000005259.1"/>
    </source>
</evidence>
<dbReference type="PANTHER" id="PTHR10903">
    <property type="entry name" value="GTPASE, IMAP FAMILY MEMBER-RELATED"/>
    <property type="match status" value="1"/>
</dbReference>
<reference evidence="6" key="2">
    <citation type="submission" date="2025-09" db="UniProtKB">
        <authorList>
            <consortium name="Ensembl"/>
        </authorList>
    </citation>
    <scope>IDENTIFICATION</scope>
</reference>
<dbReference type="SUPFAM" id="SSF52540">
    <property type="entry name" value="P-loop containing nucleoside triphosphate hydrolases"/>
    <property type="match status" value="1"/>
</dbReference>
<dbReference type="GeneTree" id="ENSGT01150000286992"/>
<dbReference type="AlphaFoldDB" id="A0A3Q3A352"/>
<dbReference type="PROSITE" id="PS51720">
    <property type="entry name" value="G_AIG1"/>
    <property type="match status" value="1"/>
</dbReference>
<dbReference type="InterPro" id="IPR006703">
    <property type="entry name" value="G_AIG1"/>
</dbReference>
<accession>A0A3Q3A352</accession>
<keyword evidence="3" id="KW-0342">GTP-binding</keyword>
<dbReference type="KEGG" id="kmr:108248611"/>
<proteinExistence type="inferred from homology"/>
<evidence type="ECO:0000256" key="3">
    <source>
        <dbReference type="ARBA" id="ARBA00023134"/>
    </source>
</evidence>
<keyword evidence="7" id="KW-1185">Reference proteome</keyword>
<comment type="similarity">
    <text evidence="1">Belongs to the TRAFAC class TrmE-Era-EngA-EngB-Septin-like GTPase superfamily. AIG1/Toc34/Toc159-like paraseptin GTPase family. IAN subfamily.</text>
</comment>
<dbReference type="OrthoDB" id="425923at2759"/>
<evidence type="ECO:0000256" key="2">
    <source>
        <dbReference type="ARBA" id="ARBA00022741"/>
    </source>
</evidence>
<dbReference type="STRING" id="37003.ENSKMAP00000005259"/>
<dbReference type="RefSeq" id="XP_017292978.1">
    <property type="nucleotide sequence ID" value="XM_017437489.3"/>
</dbReference>
<keyword evidence="2" id="KW-0547">Nucleotide-binding</keyword>
<name>A0A3Q3A352_KRYMA</name>
<feature type="transmembrane region" description="Helical" evidence="4">
    <location>
        <begin position="232"/>
        <end position="249"/>
    </location>
</feature>
<dbReference type="FunFam" id="3.40.50.300:FF:000366">
    <property type="entry name" value="GTPase, IMAP family member 2"/>
    <property type="match status" value="1"/>
</dbReference>
<dbReference type="InterPro" id="IPR045058">
    <property type="entry name" value="GIMA/IAN/Toc"/>
</dbReference>
<organism evidence="6 7">
    <name type="scientific">Kryptolebias marmoratus</name>
    <name type="common">Mangrove killifish</name>
    <name type="synonym">Rivulus marmoratus</name>
    <dbReference type="NCBI Taxonomy" id="37003"/>
    <lineage>
        <taxon>Eukaryota</taxon>
        <taxon>Metazoa</taxon>
        <taxon>Chordata</taxon>
        <taxon>Craniata</taxon>
        <taxon>Vertebrata</taxon>
        <taxon>Euteleostomi</taxon>
        <taxon>Actinopterygii</taxon>
        <taxon>Neopterygii</taxon>
        <taxon>Teleostei</taxon>
        <taxon>Neoteleostei</taxon>
        <taxon>Acanthomorphata</taxon>
        <taxon>Ovalentaria</taxon>
        <taxon>Atherinomorphae</taxon>
        <taxon>Cyprinodontiformes</taxon>
        <taxon>Rivulidae</taxon>
        <taxon>Kryptolebias</taxon>
    </lineage>
</organism>
<dbReference type="Gene3D" id="3.40.50.300">
    <property type="entry name" value="P-loop containing nucleotide triphosphate hydrolases"/>
    <property type="match status" value="1"/>
</dbReference>
<evidence type="ECO:0000259" key="5">
    <source>
        <dbReference type="PROSITE" id="PS51720"/>
    </source>
</evidence>
<keyword evidence="4" id="KW-0472">Membrane</keyword>
<keyword evidence="4" id="KW-0812">Transmembrane</keyword>
<evidence type="ECO:0000256" key="1">
    <source>
        <dbReference type="ARBA" id="ARBA00008535"/>
    </source>
</evidence>
<dbReference type="OMA" id="MVTENHG"/>
<dbReference type="Ensembl" id="ENSKMAT00000005351.1">
    <property type="protein sequence ID" value="ENSKMAP00000005259.1"/>
    <property type="gene ID" value="ENSKMAG00000004004.1"/>
</dbReference>
<dbReference type="GeneID" id="108248611"/>
<dbReference type="Pfam" id="PF04548">
    <property type="entry name" value="AIG1"/>
    <property type="match status" value="1"/>
</dbReference>
<keyword evidence="4" id="KW-1133">Transmembrane helix</keyword>
<dbReference type="GO" id="GO:0005525">
    <property type="term" value="F:GTP binding"/>
    <property type="evidence" value="ECO:0007669"/>
    <property type="project" value="UniProtKB-KW"/>
</dbReference>
<protein>
    <submittedName>
        <fullName evidence="6">GTPase IMAP family member 7-like</fullName>
    </submittedName>
</protein>
<evidence type="ECO:0000313" key="7">
    <source>
        <dbReference type="Proteomes" id="UP000264800"/>
    </source>
</evidence>
<reference evidence="6" key="1">
    <citation type="submission" date="2025-08" db="UniProtKB">
        <authorList>
            <consortium name="Ensembl"/>
        </authorList>
    </citation>
    <scope>IDENTIFICATION</scope>
</reference>
<dbReference type="PANTHER" id="PTHR10903:SF62">
    <property type="entry name" value="GTPASE IMAP FAMILY MEMBER 4-LIKE-RELATED"/>
    <property type="match status" value="1"/>
</dbReference>
<feature type="domain" description="AIG1-type G" evidence="5">
    <location>
        <begin position="4"/>
        <end position="212"/>
    </location>
</feature>
<evidence type="ECO:0000256" key="4">
    <source>
        <dbReference type="SAM" id="Phobius"/>
    </source>
</evidence>
<sequence length="259" mass="30020">MDGPNILRIVLLGKTGSGKSSLANTILGKDDFKVKHFTNTEATPCQTMTGHLCKRNLTLTDTPGFFHPAWSEQQLKGEIVRCVSESAPGPHAFLIVLKVEKYTEQESQVIRKIQEYFSPDVFKYSVVVFTCGNQLEKMKIEEFINKNKQLKDVVEKCGGRCYVVDNRYWKTNQQDKYRNNQVQVKQLLSTIQVMLEQHPGDYYTMTMLQNWQRQQLVTNIFESLKKFTKKKFVRFFFGVTLIVGVIVVWKKMTKQTEII</sequence>
<dbReference type="Proteomes" id="UP000264800">
    <property type="component" value="Unplaced"/>
</dbReference>
<dbReference type="InterPro" id="IPR027417">
    <property type="entry name" value="P-loop_NTPase"/>
</dbReference>